<evidence type="ECO:0000313" key="7">
    <source>
        <dbReference type="EMBL" id="ACL17098.1"/>
    </source>
</evidence>
<keyword evidence="1" id="KW-0004">4Fe-4S</keyword>
<dbReference type="GO" id="GO:0051539">
    <property type="term" value="F:4 iron, 4 sulfur cluster binding"/>
    <property type="evidence" value="ECO:0007669"/>
    <property type="project" value="UniProtKB-KW"/>
</dbReference>
<protein>
    <submittedName>
        <fullName evidence="7">Fe-S cluster domain protein</fullName>
    </submittedName>
</protein>
<accession>B8GK27</accession>
<dbReference type="OrthoDB" id="9014at2157"/>
<dbReference type="GO" id="GO:0046872">
    <property type="term" value="F:metal ion binding"/>
    <property type="evidence" value="ECO:0007669"/>
    <property type="project" value="UniProtKB-KW"/>
</dbReference>
<feature type="domain" description="4Fe-4S" evidence="6">
    <location>
        <begin position="6"/>
        <end position="37"/>
    </location>
</feature>
<dbReference type="KEGG" id="mpl:Mpal_1792"/>
<dbReference type="Proteomes" id="UP000002457">
    <property type="component" value="Chromosome"/>
</dbReference>
<dbReference type="EMBL" id="CP001338">
    <property type="protein sequence ID" value="ACL17098.1"/>
    <property type="molecule type" value="Genomic_DNA"/>
</dbReference>
<dbReference type="RefSeq" id="WP_012618417.1">
    <property type="nucleotide sequence ID" value="NC_011832.1"/>
</dbReference>
<keyword evidence="4" id="KW-0411">Iron-sulfur</keyword>
<dbReference type="GeneID" id="7270338"/>
<dbReference type="InterPro" id="IPR007202">
    <property type="entry name" value="4Fe-4S_dom"/>
</dbReference>
<evidence type="ECO:0000256" key="2">
    <source>
        <dbReference type="ARBA" id="ARBA00022723"/>
    </source>
</evidence>
<keyword evidence="3" id="KW-0408">Iron</keyword>
<dbReference type="HOGENOM" id="CLU_087825_0_0_2"/>
<organism evidence="7 8">
    <name type="scientific">Methanosphaerula palustris (strain ATCC BAA-1556 / DSM 19958 / E1-9c)</name>
    <dbReference type="NCBI Taxonomy" id="521011"/>
    <lineage>
        <taxon>Archaea</taxon>
        <taxon>Methanobacteriati</taxon>
        <taxon>Methanobacteriota</taxon>
        <taxon>Stenosarchaea group</taxon>
        <taxon>Methanomicrobia</taxon>
        <taxon>Methanomicrobiales</taxon>
        <taxon>Methanoregulaceae</taxon>
        <taxon>Methanosphaerula</taxon>
    </lineage>
</organism>
<reference evidence="7 8" key="1">
    <citation type="journal article" date="2015" name="Genome Announc.">
        <title>Complete Genome Sequence of Methanosphaerula palustris E1-9CT, a Hydrogenotrophic Methanogen Isolated from a Minerotrophic Fen Peatland.</title>
        <authorList>
            <person name="Cadillo-Quiroz H."/>
            <person name="Browne P."/>
            <person name="Kyrpides N."/>
            <person name="Woyke T."/>
            <person name="Goodwin L."/>
            <person name="Detter C."/>
            <person name="Yavitt J.B."/>
            <person name="Zinder S.H."/>
        </authorList>
    </citation>
    <scope>NUCLEOTIDE SEQUENCE [LARGE SCALE GENOMIC DNA]</scope>
    <source>
        <strain evidence="8">ATCC BAA-1556 / DSM 19958 / E1-9c</strain>
    </source>
</reference>
<evidence type="ECO:0000313" key="8">
    <source>
        <dbReference type="Proteomes" id="UP000002457"/>
    </source>
</evidence>
<evidence type="ECO:0000256" key="1">
    <source>
        <dbReference type="ARBA" id="ARBA00022485"/>
    </source>
</evidence>
<evidence type="ECO:0000256" key="3">
    <source>
        <dbReference type="ARBA" id="ARBA00023004"/>
    </source>
</evidence>
<feature type="region of interest" description="Disordered" evidence="5">
    <location>
        <begin position="245"/>
        <end position="276"/>
    </location>
</feature>
<proteinExistence type="predicted"/>
<dbReference type="STRING" id="521011.Mpal_1792"/>
<evidence type="ECO:0000256" key="5">
    <source>
        <dbReference type="SAM" id="MobiDB-lite"/>
    </source>
</evidence>
<keyword evidence="2" id="KW-0479">Metal-binding</keyword>
<gene>
    <name evidence="7" type="ordered locus">Mpal_1792</name>
</gene>
<evidence type="ECO:0000256" key="4">
    <source>
        <dbReference type="ARBA" id="ARBA00023014"/>
    </source>
</evidence>
<dbReference type="AlphaFoldDB" id="B8GK27"/>
<dbReference type="Pfam" id="PF04060">
    <property type="entry name" value="FeS"/>
    <property type="match status" value="1"/>
</dbReference>
<name>B8GK27_METPE</name>
<dbReference type="Gene3D" id="1.10.15.40">
    <property type="entry name" value="Electron transport complex subunit B, putative Fe-S cluster"/>
    <property type="match status" value="1"/>
</dbReference>
<keyword evidence="8" id="KW-1185">Reference proteome</keyword>
<dbReference type="eggNOG" id="arCOG00295">
    <property type="taxonomic scope" value="Archaea"/>
</dbReference>
<evidence type="ECO:0000259" key="6">
    <source>
        <dbReference type="Pfam" id="PF04060"/>
    </source>
</evidence>
<sequence length="276" mass="29945">MVWEPPGKDCGACGVRSCREFVEGMRNGTRVLADCPHQARRLDLDESALLEVYDGTDLLGSEYDFILRPLPGEPSAQRYIQPFRPELVERLGIGPGAIVIGRPVDPGCPIQHVLRVLDGDPVSGILRCHTVGPLAARRSPKVFDLKAYREVAFEGRADLIRTEPAIGFRARFLPANCMRQIAHTGVVQMVLKKSFGFHVRLEDIQMHGKRDNLLKETKVKTGQMVTLEGPSGPDREVVINGVHAYVGDRPTGRKGDGGGGGGGKHHHGDGKGHGGG</sequence>